<organism evidence="1 2">
    <name type="scientific">Camellia lanceoleosa</name>
    <dbReference type="NCBI Taxonomy" id="1840588"/>
    <lineage>
        <taxon>Eukaryota</taxon>
        <taxon>Viridiplantae</taxon>
        <taxon>Streptophyta</taxon>
        <taxon>Embryophyta</taxon>
        <taxon>Tracheophyta</taxon>
        <taxon>Spermatophyta</taxon>
        <taxon>Magnoliopsida</taxon>
        <taxon>eudicotyledons</taxon>
        <taxon>Gunneridae</taxon>
        <taxon>Pentapetalae</taxon>
        <taxon>asterids</taxon>
        <taxon>Ericales</taxon>
        <taxon>Theaceae</taxon>
        <taxon>Camellia</taxon>
    </lineage>
</organism>
<dbReference type="Proteomes" id="UP001060215">
    <property type="component" value="Chromosome 11"/>
</dbReference>
<keyword evidence="1" id="KW-0371">Homeobox</keyword>
<evidence type="ECO:0000313" key="2">
    <source>
        <dbReference type="Proteomes" id="UP001060215"/>
    </source>
</evidence>
<evidence type="ECO:0000313" key="1">
    <source>
        <dbReference type="EMBL" id="KAI7982305.1"/>
    </source>
</evidence>
<keyword evidence="2" id="KW-1185">Reference proteome</keyword>
<proteinExistence type="predicted"/>
<keyword evidence="1" id="KW-0238">DNA-binding</keyword>
<name>A0ACC0F147_9ERIC</name>
<accession>A0ACC0F147</accession>
<sequence length="815" mass="91264">MSDAMAGPSSRPQRQAIDLISAVKELHRLSSLELNNLIRESRNNILQIVTETGSSIQIDVENLARYLPMHLMARMMMLAERDEASFQYLLCGVRLLHSLCDLAPRHSILEQILLDDVKVSVQLLDLIIFLLIFLSNYRQEHHASSPMPLLHSALVACSLYLLTGCISSQWQELALVLVTHSQVDVFMDTALAALRLDIKFLHIKLSGQCTEGTLNYLSQQCEASLQFLQSLCQQKLFRERLVKNKELCGKGGVLLLVRAILNLEVTPLFKESFSVVAAISRLKSKILSILLHLCEAESISFLDEVARTPQGMDLAKSVALEVLELLKTMIVRDPKQLACSDKNYPTGLLQLNAMRLADIFSDDSNFRSYIMIYYTEVLTAIFALPHQEFLSNWCSSDLPTREEDATLEYDLFAAAGCVLDSSSSSDLPNVMNSGPNFIPINIPWASYAHQRSSLSVKIIANLHCFVPEICKEEKDVFLDKFLECLQREQPTSPASDAEKAVTVSSNLCSLLSHAESLTPSFLNKEDVHLLRVFFMQLESLITSAEFENRVQENKFEGSECGDKLSKLNISEHFQENQKSAGGCSSPLLDNKGPDHTNRISNLKEGMSEKFDFQEEDQLYVRSSYIDQTCDMMLQDKEEDKSKYGMEAGGFMEIQNVETSGSDSSSTREKNSKESGIGGVLEDEKVEDVQCEEKQQRKRKRTIMNDEQIAVIERALLDEPDMQRKFTSVKSWADKLSLHGSEVTTSQLKNWLNNRKARLTRAAKDGRAPSVGDNVFPDKQGVSGIVSHYDSAESPAEHVYIPSTARATNQSGIGLN</sequence>
<reference evidence="1 2" key="1">
    <citation type="journal article" date="2022" name="Plant J.">
        <title>Chromosome-level genome of Camellia lanceoleosa provides a valuable resource for understanding genome evolution and self-incompatibility.</title>
        <authorList>
            <person name="Gong W."/>
            <person name="Xiao S."/>
            <person name="Wang L."/>
            <person name="Liao Z."/>
            <person name="Chang Y."/>
            <person name="Mo W."/>
            <person name="Hu G."/>
            <person name="Li W."/>
            <person name="Zhao G."/>
            <person name="Zhu H."/>
            <person name="Hu X."/>
            <person name="Ji K."/>
            <person name="Xiang X."/>
            <person name="Song Q."/>
            <person name="Yuan D."/>
            <person name="Jin S."/>
            <person name="Zhang L."/>
        </authorList>
    </citation>
    <scope>NUCLEOTIDE SEQUENCE [LARGE SCALE GENOMIC DNA]</scope>
    <source>
        <strain evidence="1">SQ_2022a</strain>
    </source>
</reference>
<dbReference type="EMBL" id="CM045768">
    <property type="protein sequence ID" value="KAI7982305.1"/>
    <property type="molecule type" value="Genomic_DNA"/>
</dbReference>
<comment type="caution">
    <text evidence="1">The sequence shown here is derived from an EMBL/GenBank/DDBJ whole genome shotgun (WGS) entry which is preliminary data.</text>
</comment>
<protein>
    <submittedName>
        <fullName evidence="1">Nodulin homeobox</fullName>
    </submittedName>
</protein>
<gene>
    <name evidence="1" type="ORF">LOK49_LG15G00365</name>
</gene>